<feature type="transmembrane region" description="Helical" evidence="1">
    <location>
        <begin position="99"/>
        <end position="117"/>
    </location>
</feature>
<keyword evidence="1" id="KW-1133">Transmembrane helix</keyword>
<accession>A0A1J5SN81</accession>
<keyword evidence="1" id="KW-0472">Membrane</keyword>
<dbReference type="EMBL" id="MLJW01000069">
    <property type="protein sequence ID" value="OIR03124.1"/>
    <property type="molecule type" value="Genomic_DNA"/>
</dbReference>
<protein>
    <recommendedName>
        <fullName evidence="3">Transmembrane protein</fullName>
    </recommendedName>
</protein>
<reference evidence="2" key="1">
    <citation type="submission" date="2016-10" db="EMBL/GenBank/DDBJ databases">
        <title>Sequence of Gallionella enrichment culture.</title>
        <authorList>
            <person name="Poehlein A."/>
            <person name="Muehling M."/>
            <person name="Daniel R."/>
        </authorList>
    </citation>
    <scope>NUCLEOTIDE SEQUENCE</scope>
</reference>
<comment type="caution">
    <text evidence="2">The sequence shown here is derived from an EMBL/GenBank/DDBJ whole genome shotgun (WGS) entry which is preliminary data.</text>
</comment>
<feature type="transmembrane region" description="Helical" evidence="1">
    <location>
        <begin position="31"/>
        <end position="51"/>
    </location>
</feature>
<proteinExistence type="predicted"/>
<sequence length="204" mass="21745">MRNAFFGLGTLYLLLVLPASRRTLEATMTAHMLVQMPSLVAIGAIACRLLPARLQESLLAAAGGRVACLLLALFASGYWMLPRALDATLTNPLAEAAKFFSLPVLVGVPLALAWNRLSAIGRGFVLTNFSSMLLVIGWLYIAAPVRVCNNYLVNQQAAAGWLMVMLALLLFAGWLGSLFIGGKPAASERGGAEGDEKKTQRLAA</sequence>
<feature type="transmembrane region" description="Helical" evidence="1">
    <location>
        <begin position="124"/>
        <end position="141"/>
    </location>
</feature>
<feature type="transmembrane region" description="Helical" evidence="1">
    <location>
        <begin position="161"/>
        <end position="180"/>
    </location>
</feature>
<evidence type="ECO:0000313" key="2">
    <source>
        <dbReference type="EMBL" id="OIR03124.1"/>
    </source>
</evidence>
<dbReference type="AlphaFoldDB" id="A0A1J5SN81"/>
<keyword evidence="1" id="KW-0812">Transmembrane</keyword>
<feature type="transmembrane region" description="Helical" evidence="1">
    <location>
        <begin position="58"/>
        <end position="79"/>
    </location>
</feature>
<name>A0A1J5SN81_9ZZZZ</name>
<evidence type="ECO:0000256" key="1">
    <source>
        <dbReference type="SAM" id="Phobius"/>
    </source>
</evidence>
<organism evidence="2">
    <name type="scientific">mine drainage metagenome</name>
    <dbReference type="NCBI Taxonomy" id="410659"/>
    <lineage>
        <taxon>unclassified sequences</taxon>
        <taxon>metagenomes</taxon>
        <taxon>ecological metagenomes</taxon>
    </lineage>
</organism>
<gene>
    <name evidence="2" type="ORF">GALL_149020</name>
</gene>
<evidence type="ECO:0008006" key="3">
    <source>
        <dbReference type="Google" id="ProtNLM"/>
    </source>
</evidence>